<keyword evidence="4 9" id="KW-0812">Transmembrane</keyword>
<evidence type="ECO:0000256" key="7">
    <source>
        <dbReference type="ARBA" id="ARBA00023128"/>
    </source>
</evidence>
<dbReference type="PANTHER" id="PTHR45624">
    <property type="entry name" value="MITOCHONDRIAL BASIC AMINO ACIDS TRANSPORTER-RELATED"/>
    <property type="match status" value="1"/>
</dbReference>
<evidence type="ECO:0000256" key="9">
    <source>
        <dbReference type="PROSITE-ProRule" id="PRU00282"/>
    </source>
</evidence>
<dbReference type="GO" id="GO:1990575">
    <property type="term" value="P:mitochondrial L-ornithine transmembrane transport"/>
    <property type="evidence" value="ECO:0007669"/>
    <property type="project" value="TreeGrafter"/>
</dbReference>
<dbReference type="GO" id="GO:0031966">
    <property type="term" value="C:mitochondrial membrane"/>
    <property type="evidence" value="ECO:0007669"/>
    <property type="project" value="UniProtKB-SubCell"/>
</dbReference>
<dbReference type="SUPFAM" id="SSF103506">
    <property type="entry name" value="Mitochondrial carrier"/>
    <property type="match status" value="1"/>
</dbReference>
<dbReference type="RefSeq" id="XP_040724544.1">
    <property type="nucleotide sequence ID" value="XM_040872370.1"/>
</dbReference>
<evidence type="ECO:0000256" key="4">
    <source>
        <dbReference type="ARBA" id="ARBA00022692"/>
    </source>
</evidence>
<evidence type="ECO:0000256" key="8">
    <source>
        <dbReference type="ARBA" id="ARBA00023136"/>
    </source>
</evidence>
<proteinExistence type="inferred from homology"/>
<dbReference type="InterPro" id="IPR023395">
    <property type="entry name" value="MCP_dom_sf"/>
</dbReference>
<name>A0A1Y2FAF6_PROLT</name>
<protein>
    <submittedName>
        <fullName evidence="11">Mitochondrial carrier protein</fullName>
    </submittedName>
</protein>
<dbReference type="PANTHER" id="PTHR45624:SF57">
    <property type="entry name" value="MITOCHONDRIAL SUBSTRATE CARRIER FAMILY PROTEIN L"/>
    <property type="match status" value="1"/>
</dbReference>
<organism evidence="11 12">
    <name type="scientific">Protomyces lactucae-debilis</name>
    <dbReference type="NCBI Taxonomy" id="2754530"/>
    <lineage>
        <taxon>Eukaryota</taxon>
        <taxon>Fungi</taxon>
        <taxon>Dikarya</taxon>
        <taxon>Ascomycota</taxon>
        <taxon>Taphrinomycotina</taxon>
        <taxon>Taphrinomycetes</taxon>
        <taxon>Taphrinales</taxon>
        <taxon>Protomycetaceae</taxon>
        <taxon>Protomyces</taxon>
    </lineage>
</organism>
<dbReference type="Pfam" id="PF00153">
    <property type="entry name" value="Mito_carr"/>
    <property type="match status" value="3"/>
</dbReference>
<comment type="caution">
    <text evidence="11">The sequence shown here is derived from an EMBL/GenBank/DDBJ whole genome shotgun (WGS) entry which is preliminary data.</text>
</comment>
<comment type="similarity">
    <text evidence="2 10">Belongs to the mitochondrial carrier (TC 2.A.29) family.</text>
</comment>
<dbReference type="AlphaFoldDB" id="A0A1Y2FAF6"/>
<dbReference type="InterPro" id="IPR050567">
    <property type="entry name" value="Mitochondrial_Carrier"/>
</dbReference>
<feature type="repeat" description="Solcar" evidence="9">
    <location>
        <begin position="35"/>
        <end position="120"/>
    </location>
</feature>
<evidence type="ECO:0000313" key="11">
    <source>
        <dbReference type="EMBL" id="ORY80899.1"/>
    </source>
</evidence>
<dbReference type="GO" id="GO:0000064">
    <property type="term" value="F:L-ornithine transmembrane transporter activity"/>
    <property type="evidence" value="ECO:0007669"/>
    <property type="project" value="TreeGrafter"/>
</dbReference>
<dbReference type="Gene3D" id="1.50.40.10">
    <property type="entry name" value="Mitochondrial carrier domain"/>
    <property type="match status" value="2"/>
</dbReference>
<accession>A0A1Y2FAF6</accession>
<dbReference type="Proteomes" id="UP000193685">
    <property type="component" value="Unassembled WGS sequence"/>
</dbReference>
<evidence type="ECO:0000313" key="12">
    <source>
        <dbReference type="Proteomes" id="UP000193685"/>
    </source>
</evidence>
<evidence type="ECO:0000256" key="3">
    <source>
        <dbReference type="ARBA" id="ARBA00022448"/>
    </source>
</evidence>
<evidence type="ECO:0000256" key="6">
    <source>
        <dbReference type="ARBA" id="ARBA00022989"/>
    </source>
</evidence>
<reference evidence="11 12" key="1">
    <citation type="submission" date="2016-07" db="EMBL/GenBank/DDBJ databases">
        <title>Pervasive Adenine N6-methylation of Active Genes in Fungi.</title>
        <authorList>
            <consortium name="DOE Joint Genome Institute"/>
            <person name="Mondo S.J."/>
            <person name="Dannebaum R.O."/>
            <person name="Kuo R.C."/>
            <person name="Labutti K."/>
            <person name="Haridas S."/>
            <person name="Kuo A."/>
            <person name="Salamov A."/>
            <person name="Ahrendt S.R."/>
            <person name="Lipzen A."/>
            <person name="Sullivan W."/>
            <person name="Andreopoulos W.B."/>
            <person name="Clum A."/>
            <person name="Lindquist E."/>
            <person name="Daum C."/>
            <person name="Ramamoorthy G.K."/>
            <person name="Gryganskyi A."/>
            <person name="Culley D."/>
            <person name="Magnuson J.K."/>
            <person name="James T.Y."/>
            <person name="O'Malley M.A."/>
            <person name="Stajich J.E."/>
            <person name="Spatafora J.W."/>
            <person name="Visel A."/>
            <person name="Grigoriev I.V."/>
        </authorList>
    </citation>
    <scope>NUCLEOTIDE SEQUENCE [LARGE SCALE GENOMIC DNA]</scope>
    <source>
        <strain evidence="11 12">12-1054</strain>
    </source>
</reference>
<evidence type="ECO:0000256" key="2">
    <source>
        <dbReference type="ARBA" id="ARBA00006375"/>
    </source>
</evidence>
<feature type="repeat" description="Solcar" evidence="9">
    <location>
        <begin position="140"/>
        <end position="224"/>
    </location>
</feature>
<keyword evidence="3 10" id="KW-0813">Transport</keyword>
<dbReference type="EMBL" id="MCFI01000012">
    <property type="protein sequence ID" value="ORY80899.1"/>
    <property type="molecule type" value="Genomic_DNA"/>
</dbReference>
<evidence type="ECO:0000256" key="1">
    <source>
        <dbReference type="ARBA" id="ARBA00004225"/>
    </source>
</evidence>
<sequence length="328" mass="36101">MSDAGFEAPVPVPNSVQKAADEQVSTTRSKPPISQLPITGFVAGIFSGVTKLVIGHPFDTVKVRLQVSGERFNNSVLQCLSATVKKEGFRGLYKGGTPPLFGWAVMDAVMLGSLTQYRRLLLSLQGTGENMAEGKDAGHLSIPQHCLAGLGAGLTVSFVATPIEHVKARLQVQYDVASRAFRGPIECSMHLLRTRKLYNGLVATMAQRSWFSVFWGSYAVAQQQLDRAKYTANWSNGAKSFWAGGMAASIYWVFAFPADVIKQRIMTDHLTQPRYAGWRDCARQVWQEAGLRGLYRGFLPAALRSFPTNASAVFVFDTTMRFMTERGF</sequence>
<dbReference type="OrthoDB" id="193856at2759"/>
<dbReference type="PROSITE" id="PS50920">
    <property type="entry name" value="SOLCAR"/>
    <property type="match status" value="3"/>
</dbReference>
<evidence type="ECO:0000256" key="5">
    <source>
        <dbReference type="ARBA" id="ARBA00022737"/>
    </source>
</evidence>
<keyword evidence="12" id="KW-1185">Reference proteome</keyword>
<feature type="repeat" description="Solcar" evidence="9">
    <location>
        <begin position="235"/>
        <end position="322"/>
    </location>
</feature>
<gene>
    <name evidence="11" type="ORF">BCR37DRAFT_57317</name>
</gene>
<evidence type="ECO:0000256" key="10">
    <source>
        <dbReference type="RuleBase" id="RU000488"/>
    </source>
</evidence>
<dbReference type="STRING" id="56484.A0A1Y2FAF6"/>
<dbReference type="InterPro" id="IPR018108">
    <property type="entry name" value="MCP_transmembrane"/>
</dbReference>
<keyword evidence="6" id="KW-1133">Transmembrane helix</keyword>
<keyword evidence="8 9" id="KW-0472">Membrane</keyword>
<dbReference type="OMA" id="VYRESGW"/>
<dbReference type="GeneID" id="63788969"/>
<keyword evidence="5" id="KW-0677">Repeat</keyword>
<keyword evidence="7" id="KW-0496">Mitochondrion</keyword>
<comment type="subcellular location">
    <subcellularLocation>
        <location evidence="1">Mitochondrion membrane</location>
        <topology evidence="1">Multi-pass membrane protein</topology>
    </subcellularLocation>
</comment>